<proteinExistence type="predicted"/>
<evidence type="ECO:0000259" key="3">
    <source>
        <dbReference type="Pfam" id="PF12728"/>
    </source>
</evidence>
<protein>
    <submittedName>
        <fullName evidence="4">Helix-turn-helix domain-containing protein</fullName>
    </submittedName>
</protein>
<dbReference type="NCBIfam" id="TIGR01764">
    <property type="entry name" value="excise"/>
    <property type="match status" value="1"/>
</dbReference>
<gene>
    <name evidence="4" type="ORF">GF339_15820</name>
</gene>
<dbReference type="GO" id="GO:0003677">
    <property type="term" value="F:DNA binding"/>
    <property type="evidence" value="ECO:0007669"/>
    <property type="project" value="InterPro"/>
</dbReference>
<evidence type="ECO:0000313" key="4">
    <source>
        <dbReference type="EMBL" id="MBD3326053.1"/>
    </source>
</evidence>
<dbReference type="PANTHER" id="PTHR38431">
    <property type="entry name" value="BLL2305 PROTEIN"/>
    <property type="match status" value="1"/>
</dbReference>
<comment type="caution">
    <text evidence="4">The sequence shown here is derived from an EMBL/GenBank/DDBJ whole genome shotgun (WGS) entry which is preliminary data.</text>
</comment>
<evidence type="ECO:0000313" key="5">
    <source>
        <dbReference type="Proteomes" id="UP000649604"/>
    </source>
</evidence>
<feature type="domain" description="Helix-turn-helix" evidence="3">
    <location>
        <begin position="6"/>
        <end position="54"/>
    </location>
</feature>
<feature type="domain" description="PBP" evidence="2">
    <location>
        <begin position="88"/>
        <end position="276"/>
    </location>
</feature>
<dbReference type="Pfam" id="PF12728">
    <property type="entry name" value="HTH_17"/>
    <property type="match status" value="1"/>
</dbReference>
<dbReference type="Proteomes" id="UP000649604">
    <property type="component" value="Unassembled WGS sequence"/>
</dbReference>
<feature type="compositionally biased region" description="Basic residues" evidence="1">
    <location>
        <begin position="316"/>
        <end position="328"/>
    </location>
</feature>
<evidence type="ECO:0000256" key="1">
    <source>
        <dbReference type="SAM" id="MobiDB-lite"/>
    </source>
</evidence>
<dbReference type="InterPro" id="IPR010093">
    <property type="entry name" value="SinI_DNA-bd"/>
</dbReference>
<dbReference type="Pfam" id="PF12727">
    <property type="entry name" value="PBP_like"/>
    <property type="match status" value="1"/>
</dbReference>
<dbReference type="InterPro" id="IPR041657">
    <property type="entry name" value="HTH_17"/>
</dbReference>
<dbReference type="AlphaFoldDB" id="A0A9D5Q745"/>
<sequence>MNTKPFLSTREVAKFLDVNEKMVYTLVSDKGLPATKITGKWLFPRRLVEQWLDNHIINYPKSAHIPSSYGMLILVGSHDVLLERTIGLFNERYPQHLAVFGNVGSLGGLKALKRGLCHIAVSHLLQDDEEEYNFQYVQQELGGDFASVVNFCLREQGILLAKGNPKGIQSLKDLGKPGITMANRPASAGTRLLFDRELQKIGVAATQIKGYDREYRTHWDVAIEVLAGRADVAPGIRAVADIFGLDFLPVRWERYDLLISKNRFFEEGVQLFLNLLHNDAVKALAQELTGYDLNVCGKMVFAHPQSAELVPEPPKTKKQEKKAKKSSS</sequence>
<dbReference type="InterPro" id="IPR024370">
    <property type="entry name" value="PBP_domain"/>
</dbReference>
<feature type="region of interest" description="Disordered" evidence="1">
    <location>
        <begin position="307"/>
        <end position="328"/>
    </location>
</feature>
<dbReference type="EMBL" id="WJJP01000520">
    <property type="protein sequence ID" value="MBD3326053.1"/>
    <property type="molecule type" value="Genomic_DNA"/>
</dbReference>
<dbReference type="PANTHER" id="PTHR38431:SF1">
    <property type="entry name" value="BLL2305 PROTEIN"/>
    <property type="match status" value="1"/>
</dbReference>
<accession>A0A9D5Q745</accession>
<organism evidence="4 5">
    <name type="scientific">candidate division KSB3 bacterium</name>
    <dbReference type="NCBI Taxonomy" id="2044937"/>
    <lineage>
        <taxon>Bacteria</taxon>
        <taxon>candidate division KSB3</taxon>
    </lineage>
</organism>
<evidence type="ECO:0000259" key="2">
    <source>
        <dbReference type="Pfam" id="PF12727"/>
    </source>
</evidence>
<dbReference type="SUPFAM" id="SSF53850">
    <property type="entry name" value="Periplasmic binding protein-like II"/>
    <property type="match status" value="1"/>
</dbReference>
<name>A0A9D5Q745_9BACT</name>
<reference evidence="4" key="1">
    <citation type="submission" date="2019-11" db="EMBL/GenBank/DDBJ databases">
        <title>Microbial mats filling the niche in hypersaline microbial mats.</title>
        <authorList>
            <person name="Wong H.L."/>
            <person name="Macleod F.I."/>
            <person name="White R.A. III"/>
            <person name="Burns B.P."/>
        </authorList>
    </citation>
    <scope>NUCLEOTIDE SEQUENCE</scope>
    <source>
        <strain evidence="4">Rbin_158</strain>
    </source>
</reference>
<dbReference type="Gene3D" id="3.40.190.10">
    <property type="entry name" value="Periplasmic binding protein-like II"/>
    <property type="match status" value="1"/>
</dbReference>